<dbReference type="Gene3D" id="3.30.70.1430">
    <property type="entry name" value="Multidrug efflux transporter AcrB pore domain"/>
    <property type="match status" value="2"/>
</dbReference>
<feature type="transmembrane region" description="Helical" evidence="2">
    <location>
        <begin position="433"/>
        <end position="454"/>
    </location>
</feature>
<dbReference type="AlphaFoldDB" id="A0A916X0A5"/>
<feature type="transmembrane region" description="Helical" evidence="2">
    <location>
        <begin position="361"/>
        <end position="382"/>
    </location>
</feature>
<dbReference type="Gene3D" id="3.30.70.1440">
    <property type="entry name" value="Multidrug efflux transporter AcrB pore domain"/>
    <property type="match status" value="1"/>
</dbReference>
<sequence>MDIARYSIEKPVNTWMIVLLALLGGIWGLLTVGRLEDPAFTIKQAQVITAYPGATAEEVETEVTEKLETAIQQLPQLKEIISESIPGLSRISVEIKSTYDSAELPQVWDELRRKVNDEQRNLPSGAAPPLVFDDFGDVFGLYYALTADGYSNRDIRQAVRDIRRQLLTVQGVGKVDVAGEPEDVIYLNIQQDRMASLGISLDDIAAVLAAENAIQTNGSGLSGDRRIRLMTPTAFEEYGMIRDLVVGRPGSTAMIRLSDIAELEIGEPEQPDLLIRYKGQQAVTLGVSQVPGTNIVEVGDAVMAKLDDISRDLPVGMEIHPIYAQNVVVDEAVNGFIVNLGMSVAIVIGVLCLFMGWRAGIVVGSILLLTVLATVLLMRILSIEMERISLGALIIAMGMLVDNAIVVAEGMMINMQRGMKAVQAASRAVNQTIWPLLGATVIGIMAFSGIGLSPDATGEFLFSLFAVIGISLLLSWVFAVTVTPLFGKYFFKTTAAGDLSDPYKGFLYSAYRTLLVGALHVRLLTVLALVGVTAACVVSFGNVKQAFFPDSNTPIFYVDYWAPQGTDIRATGADLIEMEKAVLSDPRVEAVTSFAGRGATRFMLTYNPEDPNQAFGHMVVRAWSREDIDMLAIDLRRQFAEDFPAAQIITTRIVFGPGSGAKLEARFSGPDADVLRSLGAQAMALFNRPDNRLGDVRIDWRQRELVVQPRFDEDRGRISGVTRQELAESLKFATEGVQAGFFRDGDDQIPIVARKARIEGVPVTETINDTLVFSSTQNRFIPIEQLVTEFRMEAQDTLIRRKDRVRTLTVQAEPIGGETASAALARIRPQIEAIALPHGYSLEWGGEYEDTNEAQASLGAQLPLGFLVMLIITILLFGKVRQPLIIWLMVPMSINGVAIALLATDTPFGFVALLGFLSLSGMLIKNAIVLLEEIDLEIAEGRNRYEAIVAASVSRMRPVMLAAITTILGMAPLLYDAFFRSMAVTIMGGLAFATVLTLIATPVLYALFFRVRPPKRSGPAESPEGEIIREPSEPEPARP</sequence>
<keyword evidence="4" id="KW-1185">Reference proteome</keyword>
<dbReference type="OrthoDB" id="9798415at2"/>
<accession>A0A916X0A5</accession>
<name>A0A916X0A5_9HYPH</name>
<dbReference type="RefSeq" id="WP_150495241.1">
    <property type="nucleotide sequence ID" value="NZ_BMFA01000003.1"/>
</dbReference>
<dbReference type="SUPFAM" id="SSF82693">
    <property type="entry name" value="Multidrug efflux transporter AcrB pore domain, PN1, PN2, PC1 and PC2 subdomains"/>
    <property type="match status" value="3"/>
</dbReference>
<feature type="compositionally biased region" description="Basic and acidic residues" evidence="1">
    <location>
        <begin position="1026"/>
        <end position="1039"/>
    </location>
</feature>
<reference evidence="3" key="1">
    <citation type="journal article" date="2014" name="Int. J. Syst. Evol. Microbiol.">
        <title>Complete genome sequence of Corynebacterium casei LMG S-19264T (=DSM 44701T), isolated from a smear-ripened cheese.</title>
        <authorList>
            <consortium name="US DOE Joint Genome Institute (JGI-PGF)"/>
            <person name="Walter F."/>
            <person name="Albersmeier A."/>
            <person name="Kalinowski J."/>
            <person name="Ruckert C."/>
        </authorList>
    </citation>
    <scope>NUCLEOTIDE SEQUENCE</scope>
    <source>
        <strain evidence="3">CGMCC 1.12426</strain>
    </source>
</reference>
<feature type="transmembrane region" description="Helical" evidence="2">
    <location>
        <begin position="388"/>
        <end position="412"/>
    </location>
</feature>
<comment type="caution">
    <text evidence="3">The sequence shown here is derived from an EMBL/GenBank/DDBJ whole genome shotgun (WGS) entry which is preliminary data.</text>
</comment>
<evidence type="ECO:0000313" key="3">
    <source>
        <dbReference type="EMBL" id="GGB43317.1"/>
    </source>
</evidence>
<organism evidence="3 4">
    <name type="scientific">Roseibium aquae</name>
    <dbReference type="NCBI Taxonomy" id="1323746"/>
    <lineage>
        <taxon>Bacteria</taxon>
        <taxon>Pseudomonadati</taxon>
        <taxon>Pseudomonadota</taxon>
        <taxon>Alphaproteobacteria</taxon>
        <taxon>Hyphomicrobiales</taxon>
        <taxon>Stappiaceae</taxon>
        <taxon>Roseibium</taxon>
    </lineage>
</organism>
<dbReference type="SUPFAM" id="SSF82866">
    <property type="entry name" value="Multidrug efflux transporter AcrB transmembrane domain"/>
    <property type="match status" value="2"/>
</dbReference>
<feature type="region of interest" description="Disordered" evidence="1">
    <location>
        <begin position="1014"/>
        <end position="1039"/>
    </location>
</feature>
<keyword evidence="2" id="KW-1133">Transmembrane helix</keyword>
<protein>
    <submittedName>
        <fullName evidence="3">Multidrug transporter AcrB</fullName>
    </submittedName>
</protein>
<dbReference type="GO" id="GO:0042910">
    <property type="term" value="F:xenobiotic transmembrane transporter activity"/>
    <property type="evidence" value="ECO:0007669"/>
    <property type="project" value="TreeGrafter"/>
</dbReference>
<dbReference type="InterPro" id="IPR001036">
    <property type="entry name" value="Acrflvin-R"/>
</dbReference>
<feature type="transmembrane region" description="Helical" evidence="2">
    <location>
        <begin position="336"/>
        <end position="354"/>
    </location>
</feature>
<feature type="transmembrane region" description="Helical" evidence="2">
    <location>
        <begin position="910"/>
        <end position="931"/>
    </location>
</feature>
<dbReference type="SUPFAM" id="SSF82714">
    <property type="entry name" value="Multidrug efflux transporter AcrB TolC docking domain, DN and DC subdomains"/>
    <property type="match status" value="1"/>
</dbReference>
<feature type="transmembrane region" description="Helical" evidence="2">
    <location>
        <begin position="984"/>
        <end position="1008"/>
    </location>
</feature>
<dbReference type="GO" id="GO:0005886">
    <property type="term" value="C:plasma membrane"/>
    <property type="evidence" value="ECO:0007669"/>
    <property type="project" value="TreeGrafter"/>
</dbReference>
<evidence type="ECO:0000256" key="2">
    <source>
        <dbReference type="SAM" id="Phobius"/>
    </source>
</evidence>
<keyword evidence="2" id="KW-0472">Membrane</keyword>
<dbReference type="PANTHER" id="PTHR32063:SF18">
    <property type="entry name" value="CATION EFFLUX SYSTEM PROTEIN"/>
    <property type="match status" value="1"/>
</dbReference>
<feature type="transmembrane region" description="Helical" evidence="2">
    <location>
        <begin position="521"/>
        <end position="541"/>
    </location>
</feature>
<dbReference type="Pfam" id="PF00873">
    <property type="entry name" value="ACR_tran"/>
    <property type="match status" value="1"/>
</dbReference>
<dbReference type="InterPro" id="IPR027463">
    <property type="entry name" value="AcrB_DN_DC_subdom"/>
</dbReference>
<dbReference type="PRINTS" id="PR00702">
    <property type="entry name" value="ACRIFLAVINRP"/>
</dbReference>
<reference evidence="3" key="2">
    <citation type="submission" date="2020-09" db="EMBL/GenBank/DDBJ databases">
        <authorList>
            <person name="Sun Q."/>
            <person name="Zhou Y."/>
        </authorList>
    </citation>
    <scope>NUCLEOTIDE SEQUENCE</scope>
    <source>
        <strain evidence="3">CGMCC 1.12426</strain>
    </source>
</reference>
<evidence type="ECO:0000313" key="4">
    <source>
        <dbReference type="Proteomes" id="UP000605148"/>
    </source>
</evidence>
<feature type="transmembrane region" description="Helical" evidence="2">
    <location>
        <begin position="858"/>
        <end position="877"/>
    </location>
</feature>
<proteinExistence type="predicted"/>
<keyword evidence="2" id="KW-0812">Transmembrane</keyword>
<feature type="transmembrane region" description="Helical" evidence="2">
    <location>
        <begin position="12"/>
        <end position="30"/>
    </location>
</feature>
<feature type="transmembrane region" description="Helical" evidence="2">
    <location>
        <begin position="460"/>
        <end position="482"/>
    </location>
</feature>
<dbReference type="Gene3D" id="3.30.2090.10">
    <property type="entry name" value="Multidrug efflux transporter AcrB TolC docking domain, DN and DC subdomains"/>
    <property type="match status" value="2"/>
</dbReference>
<dbReference type="Gene3D" id="1.20.1640.10">
    <property type="entry name" value="Multidrug efflux transporter AcrB transmembrane domain"/>
    <property type="match status" value="2"/>
</dbReference>
<dbReference type="EMBL" id="BMFA01000003">
    <property type="protein sequence ID" value="GGB43317.1"/>
    <property type="molecule type" value="Genomic_DNA"/>
</dbReference>
<dbReference type="Proteomes" id="UP000605148">
    <property type="component" value="Unassembled WGS sequence"/>
</dbReference>
<gene>
    <name evidence="3" type="ORF">GCM10011316_14140</name>
</gene>
<dbReference type="PANTHER" id="PTHR32063">
    <property type="match status" value="1"/>
</dbReference>
<evidence type="ECO:0000256" key="1">
    <source>
        <dbReference type="SAM" id="MobiDB-lite"/>
    </source>
</evidence>
<dbReference type="Gene3D" id="3.30.70.1320">
    <property type="entry name" value="Multidrug efflux transporter AcrB pore domain like"/>
    <property type="match status" value="1"/>
</dbReference>
<feature type="transmembrane region" description="Helical" evidence="2">
    <location>
        <begin position="884"/>
        <end position="904"/>
    </location>
</feature>
<feature type="transmembrane region" description="Helical" evidence="2">
    <location>
        <begin position="959"/>
        <end position="978"/>
    </location>
</feature>